<dbReference type="STRING" id="6573.A0A210PLJ2"/>
<dbReference type="InterPro" id="IPR006680">
    <property type="entry name" value="Amidohydro-rel"/>
</dbReference>
<dbReference type="EMBL" id="NEDP02005590">
    <property type="protein sequence ID" value="OWF37370.1"/>
    <property type="molecule type" value="Genomic_DNA"/>
</dbReference>
<sequence length="289" mass="33269">MATGNYKGREDYVDSHFHIWDLQKFKYPWPTLEEGPIFRRVTAGEYVNNLKDTPVKYGVFVQCLNGNPDEAKWVMEQATSHPEIKGVVAGVDLTDPNVRETLTDLCKNPVFKGVRHILDMEDPTWITRDDVHKGLAVLDELGLTFDLLLRPHLLTYIPRVVAKFPRLKMVVDHIAKPYIKDQNIDQWKLDMAAIAKQSENIYCKISGLVTEADWNLWQPDDFVPYVKHILSCFGVDRVMFGSDWPVCTLASASFNDVYELFDKLIVTLSDQDRTKVLRNNAKEFYSLDI</sequence>
<evidence type="ECO:0000259" key="2">
    <source>
        <dbReference type="Pfam" id="PF04909"/>
    </source>
</evidence>
<dbReference type="SUPFAM" id="SSF51556">
    <property type="entry name" value="Metallo-dependent hydrolases"/>
    <property type="match status" value="1"/>
</dbReference>
<dbReference type="Gene3D" id="3.20.20.140">
    <property type="entry name" value="Metal-dependent hydrolases"/>
    <property type="match status" value="1"/>
</dbReference>
<name>A0A210PLJ2_MIZYE</name>
<dbReference type="AlphaFoldDB" id="A0A210PLJ2"/>
<dbReference type="PANTHER" id="PTHR43569:SF2">
    <property type="entry name" value="AMIDOHYDROLASE-RELATED DOMAIN-CONTAINING PROTEIN"/>
    <property type="match status" value="1"/>
</dbReference>
<evidence type="ECO:0000313" key="4">
    <source>
        <dbReference type="Proteomes" id="UP000242188"/>
    </source>
</evidence>
<comment type="similarity">
    <text evidence="1">Belongs to the metallo-dependent hydrolases superfamily.</text>
</comment>
<organism evidence="3 4">
    <name type="scientific">Mizuhopecten yessoensis</name>
    <name type="common">Japanese scallop</name>
    <name type="synonym">Patinopecten yessoensis</name>
    <dbReference type="NCBI Taxonomy" id="6573"/>
    <lineage>
        <taxon>Eukaryota</taxon>
        <taxon>Metazoa</taxon>
        <taxon>Spiralia</taxon>
        <taxon>Lophotrochozoa</taxon>
        <taxon>Mollusca</taxon>
        <taxon>Bivalvia</taxon>
        <taxon>Autobranchia</taxon>
        <taxon>Pteriomorphia</taxon>
        <taxon>Pectinida</taxon>
        <taxon>Pectinoidea</taxon>
        <taxon>Pectinidae</taxon>
        <taxon>Mizuhopecten</taxon>
    </lineage>
</organism>
<evidence type="ECO:0000313" key="3">
    <source>
        <dbReference type="EMBL" id="OWF37370.1"/>
    </source>
</evidence>
<protein>
    <submittedName>
        <fullName evidence="3">Uncharacterized protein y4mH</fullName>
    </submittedName>
</protein>
<proteinExistence type="inferred from homology"/>
<dbReference type="Proteomes" id="UP000242188">
    <property type="component" value="Unassembled WGS sequence"/>
</dbReference>
<reference evidence="3 4" key="1">
    <citation type="journal article" date="2017" name="Nat. Ecol. Evol.">
        <title>Scallop genome provides insights into evolution of bilaterian karyotype and development.</title>
        <authorList>
            <person name="Wang S."/>
            <person name="Zhang J."/>
            <person name="Jiao W."/>
            <person name="Li J."/>
            <person name="Xun X."/>
            <person name="Sun Y."/>
            <person name="Guo X."/>
            <person name="Huan P."/>
            <person name="Dong B."/>
            <person name="Zhang L."/>
            <person name="Hu X."/>
            <person name="Sun X."/>
            <person name="Wang J."/>
            <person name="Zhao C."/>
            <person name="Wang Y."/>
            <person name="Wang D."/>
            <person name="Huang X."/>
            <person name="Wang R."/>
            <person name="Lv J."/>
            <person name="Li Y."/>
            <person name="Zhang Z."/>
            <person name="Liu B."/>
            <person name="Lu W."/>
            <person name="Hui Y."/>
            <person name="Liang J."/>
            <person name="Zhou Z."/>
            <person name="Hou R."/>
            <person name="Li X."/>
            <person name="Liu Y."/>
            <person name="Li H."/>
            <person name="Ning X."/>
            <person name="Lin Y."/>
            <person name="Zhao L."/>
            <person name="Xing Q."/>
            <person name="Dou J."/>
            <person name="Li Y."/>
            <person name="Mao J."/>
            <person name="Guo H."/>
            <person name="Dou H."/>
            <person name="Li T."/>
            <person name="Mu C."/>
            <person name="Jiang W."/>
            <person name="Fu Q."/>
            <person name="Fu X."/>
            <person name="Miao Y."/>
            <person name="Liu J."/>
            <person name="Yu Q."/>
            <person name="Li R."/>
            <person name="Liao H."/>
            <person name="Li X."/>
            <person name="Kong Y."/>
            <person name="Jiang Z."/>
            <person name="Chourrout D."/>
            <person name="Li R."/>
            <person name="Bao Z."/>
        </authorList>
    </citation>
    <scope>NUCLEOTIDE SEQUENCE [LARGE SCALE GENOMIC DNA]</scope>
    <source>
        <strain evidence="3 4">PY_sf001</strain>
    </source>
</reference>
<dbReference type="InterPro" id="IPR052350">
    <property type="entry name" value="Metallo-dep_Lactonases"/>
</dbReference>
<dbReference type="OrthoDB" id="2135488at2759"/>
<dbReference type="Pfam" id="PF04909">
    <property type="entry name" value="Amidohydro_2"/>
    <property type="match status" value="1"/>
</dbReference>
<dbReference type="PANTHER" id="PTHR43569">
    <property type="entry name" value="AMIDOHYDROLASE"/>
    <property type="match status" value="1"/>
</dbReference>
<dbReference type="GO" id="GO:0016787">
    <property type="term" value="F:hydrolase activity"/>
    <property type="evidence" value="ECO:0007669"/>
    <property type="project" value="InterPro"/>
</dbReference>
<gene>
    <name evidence="3" type="ORF">KP79_PYT14009</name>
</gene>
<dbReference type="InterPro" id="IPR032466">
    <property type="entry name" value="Metal_Hydrolase"/>
</dbReference>
<comment type="caution">
    <text evidence="3">The sequence shown here is derived from an EMBL/GenBank/DDBJ whole genome shotgun (WGS) entry which is preliminary data.</text>
</comment>
<evidence type="ECO:0000256" key="1">
    <source>
        <dbReference type="ARBA" id="ARBA00038310"/>
    </source>
</evidence>
<feature type="domain" description="Amidohydrolase-related" evidence="2">
    <location>
        <begin position="13"/>
        <end position="286"/>
    </location>
</feature>
<keyword evidence="4" id="KW-1185">Reference proteome</keyword>
<accession>A0A210PLJ2</accession>